<dbReference type="Gene3D" id="1.10.238.220">
    <property type="match status" value="1"/>
</dbReference>
<evidence type="ECO:0000256" key="1">
    <source>
        <dbReference type="ARBA" id="ARBA00022723"/>
    </source>
</evidence>
<dbReference type="GO" id="GO:0019888">
    <property type="term" value="F:protein phosphatase regulator activity"/>
    <property type="evidence" value="ECO:0007669"/>
    <property type="project" value="TreeGrafter"/>
</dbReference>
<name>A0A077Z272_TRITR</name>
<proteinExistence type="predicted"/>
<dbReference type="Pfam" id="PF13499">
    <property type="entry name" value="EF-hand_7"/>
    <property type="match status" value="1"/>
</dbReference>
<dbReference type="EMBL" id="HG805829">
    <property type="protein sequence ID" value="CDW52720.1"/>
    <property type="molecule type" value="Genomic_DNA"/>
</dbReference>
<feature type="compositionally biased region" description="Polar residues" evidence="3">
    <location>
        <begin position="385"/>
        <end position="397"/>
    </location>
</feature>
<organism evidence="5 6">
    <name type="scientific">Trichuris trichiura</name>
    <name type="common">Whipworm</name>
    <name type="synonym">Trichocephalus trichiurus</name>
    <dbReference type="NCBI Taxonomy" id="36087"/>
    <lineage>
        <taxon>Eukaryota</taxon>
        <taxon>Metazoa</taxon>
        <taxon>Ecdysozoa</taxon>
        <taxon>Nematoda</taxon>
        <taxon>Enoplea</taxon>
        <taxon>Dorylaimia</taxon>
        <taxon>Trichinellida</taxon>
        <taxon>Trichuridae</taxon>
        <taxon>Trichuris</taxon>
    </lineage>
</organism>
<dbReference type="InterPro" id="IPR002048">
    <property type="entry name" value="EF_hand_dom"/>
</dbReference>
<gene>
    <name evidence="5" type="ORF">TTRE_0000098201</name>
</gene>
<evidence type="ECO:0000256" key="2">
    <source>
        <dbReference type="ARBA" id="ARBA00022837"/>
    </source>
</evidence>
<dbReference type="Pfam" id="PF17958">
    <property type="entry name" value="EF-hand_13"/>
    <property type="match status" value="1"/>
</dbReference>
<dbReference type="CDD" id="cd21504">
    <property type="entry name" value="PPP2R3A_B-like"/>
    <property type="match status" value="1"/>
</dbReference>
<evidence type="ECO:0000259" key="4">
    <source>
        <dbReference type="PROSITE" id="PS50222"/>
    </source>
</evidence>
<dbReference type="FunFam" id="1.10.238.230:FF:000001">
    <property type="entry name" value="Serine/threonine-protein phosphatase 2A regulatory subunit B'' subunit beta"/>
    <property type="match status" value="1"/>
</dbReference>
<dbReference type="Proteomes" id="UP000030665">
    <property type="component" value="Unassembled WGS sequence"/>
</dbReference>
<reference evidence="5" key="1">
    <citation type="submission" date="2014-01" db="EMBL/GenBank/DDBJ databases">
        <authorList>
            <person name="Aslett M."/>
        </authorList>
    </citation>
    <scope>NUCLEOTIDE SEQUENCE</scope>
</reference>
<dbReference type="PANTHER" id="PTHR14095">
    <property type="entry name" value="PHOSPHATASE 2A REGULATORY SUBUNIT-RELATED"/>
    <property type="match status" value="1"/>
</dbReference>
<evidence type="ECO:0000256" key="3">
    <source>
        <dbReference type="SAM" id="MobiDB-lite"/>
    </source>
</evidence>
<dbReference type="Gene3D" id="1.10.238.230">
    <property type="match status" value="1"/>
</dbReference>
<dbReference type="GO" id="GO:0005509">
    <property type="term" value="F:calcium ion binding"/>
    <property type="evidence" value="ECO:0007669"/>
    <property type="project" value="InterPro"/>
</dbReference>
<protein>
    <submittedName>
        <fullName evidence="5">EF-hand 7 domain containing protein</fullName>
    </submittedName>
</protein>
<dbReference type="PROSITE" id="PS00018">
    <property type="entry name" value="EF_HAND_1"/>
    <property type="match status" value="1"/>
</dbReference>
<dbReference type="PROSITE" id="PS50222">
    <property type="entry name" value="EF_HAND_2"/>
    <property type="match status" value="1"/>
</dbReference>
<dbReference type="InterPro" id="IPR041534">
    <property type="entry name" value="EF-hand_13"/>
</dbReference>
<reference evidence="5" key="2">
    <citation type="submission" date="2014-03" db="EMBL/GenBank/DDBJ databases">
        <title>The whipworm genome and dual-species transcriptomics of an intimate host-pathogen interaction.</title>
        <authorList>
            <person name="Foth B.J."/>
            <person name="Tsai I.J."/>
            <person name="Reid A.J."/>
            <person name="Bancroft A.J."/>
            <person name="Nichol S."/>
            <person name="Tracey A."/>
            <person name="Holroyd N."/>
            <person name="Cotton J.A."/>
            <person name="Stanley E.J."/>
            <person name="Zarowiecki M."/>
            <person name="Liu J.Z."/>
            <person name="Huckvale T."/>
            <person name="Cooper P.J."/>
            <person name="Grencis R.K."/>
            <person name="Berriman M."/>
        </authorList>
    </citation>
    <scope>NUCLEOTIDE SEQUENCE [LARGE SCALE GENOMIC DNA]</scope>
</reference>
<accession>A0A077Z272</accession>
<dbReference type="InterPro" id="IPR018247">
    <property type="entry name" value="EF_Hand_1_Ca_BS"/>
</dbReference>
<dbReference type="AlphaFoldDB" id="A0A077Z272"/>
<dbReference type="InterPro" id="IPR011992">
    <property type="entry name" value="EF-hand-dom_pair"/>
</dbReference>
<feature type="region of interest" description="Disordered" evidence="3">
    <location>
        <begin position="908"/>
        <end position="930"/>
    </location>
</feature>
<dbReference type="STRING" id="36087.A0A077Z272"/>
<keyword evidence="1" id="KW-0479">Metal-binding</keyword>
<keyword evidence="6" id="KW-1185">Reference proteome</keyword>
<feature type="region of interest" description="Disordered" evidence="3">
    <location>
        <begin position="382"/>
        <end position="413"/>
    </location>
</feature>
<feature type="compositionally biased region" description="Acidic residues" evidence="3">
    <location>
        <begin position="911"/>
        <end position="926"/>
    </location>
</feature>
<evidence type="ECO:0000313" key="6">
    <source>
        <dbReference type="Proteomes" id="UP000030665"/>
    </source>
</evidence>
<feature type="domain" description="EF-hand" evidence="4">
    <location>
        <begin position="781"/>
        <end position="816"/>
    </location>
</feature>
<keyword evidence="2" id="KW-0106">Calcium</keyword>
<dbReference type="FunFam" id="1.10.238.10:FF:000025">
    <property type="entry name" value="serine/threonine-protein phosphatase 2A regulatory subunit B'' subunit alpha"/>
    <property type="match status" value="1"/>
</dbReference>
<dbReference type="SUPFAM" id="SSF47473">
    <property type="entry name" value="EF-hand"/>
    <property type="match status" value="1"/>
</dbReference>
<evidence type="ECO:0000313" key="5">
    <source>
        <dbReference type="EMBL" id="CDW52720.1"/>
    </source>
</evidence>
<sequence length="950" mass="110442">MVDNRQAKLKERFQRWLPLPDKQRFRIENLVDSFCEERFADLGVTLPVGEGDRKLLRKRLGQKKVSRYSSILLRGQRTSNNGWLDRAVDQKEALYNSRNSVKSDPAYDEVNYRWQNAMNIHKRLAYNDNLRKVVSNSYQSADYAPAQRRNATTSSKQLDISALDEILMSTSALSVQRQPTMERRHSDTWRSNFLAKRQQFATKDSADYHIGKELLIAKASSSSGPNEHCPERQKFLNGKFKEHDRLERSYSDQNLPNYMRQPWSAHVRGDSVDFTLVRKSEGMPMQRSSSWNVASYASDDADRFRLRRKGVQPSWNAWNTVVEAIIAEREQERNENDYCRYPSRTQSLPRHYGTRHAQPIIPPNFSELDSILTNLGVANDHQKRQPSVNLPNGSTASFVGEKKSSLSSHGGRLPFKLSTAGSVAERIQQFEKRPDTTLSRFAEYPRQQLRLSPHETSNPRLWDTTLPSNVHYVHSPCQKEAQGMSSTIAPTFSVRRDLETTHSAQINRSERKQLFPQVDVPRFYFPYGKPNKKNELEEALQRVSGIFKNYGGQGDLNCLGEVAEAVGLPYYVRQPLFSVCGGTACECVTFQNFEKLWRRINEVRHDEAALFVRILTKDTADYLLPVDFSSVVQDIINDHPGLVCLRQARAFYSTYLETVISRIYYNVSRSWTDRISVEELRRSSFLATLHRLGEVDDINKVRDYFSYEHFYVIYCTFWRLDFDHDLFISKSDLSMYNNYALSSRIIDRIFSKAVNCNLTEPDGKMSYSDFVWFILAEEDKEHPKSIEYWFRCMDLDGDGYLSIYELEHFYEEQSMRLEEMEFCPPSFADILCQMLDLVKPREKDKISLRDLKKCMHAPFFFDTFLNREKYLQLEESEPNKVAEEMESELTSAWDRFAAREYQKFLAKEASPEDTEINCDTDDTDDESNGRLGQDYRRLAECVSKFTGRSI</sequence>
<dbReference type="GO" id="GO:0000159">
    <property type="term" value="C:protein phosphatase type 2A complex"/>
    <property type="evidence" value="ECO:0007669"/>
    <property type="project" value="TreeGrafter"/>
</dbReference>
<dbReference type="OrthoDB" id="5586at2759"/>
<dbReference type="Gene3D" id="1.10.238.10">
    <property type="entry name" value="EF-hand"/>
    <property type="match status" value="1"/>
</dbReference>
<dbReference type="PANTHER" id="PTHR14095:SF0">
    <property type="entry name" value="MIP22305P"/>
    <property type="match status" value="1"/>
</dbReference>